<evidence type="ECO:0000256" key="1">
    <source>
        <dbReference type="SAM" id="Phobius"/>
    </source>
</evidence>
<accession>A0A497YE03</accession>
<evidence type="ECO:0000313" key="2">
    <source>
        <dbReference type="EMBL" id="RLJ81641.1"/>
    </source>
</evidence>
<dbReference type="AlphaFoldDB" id="A0A497YE03"/>
<keyword evidence="1" id="KW-1133">Transmembrane helix</keyword>
<organism evidence="2 3">
    <name type="scientific">Planococcus citreus</name>
    <dbReference type="NCBI Taxonomy" id="1373"/>
    <lineage>
        <taxon>Bacteria</taxon>
        <taxon>Bacillati</taxon>
        <taxon>Bacillota</taxon>
        <taxon>Bacilli</taxon>
        <taxon>Bacillales</taxon>
        <taxon>Caryophanaceae</taxon>
        <taxon>Planococcus</taxon>
    </lineage>
</organism>
<dbReference type="Pfam" id="PF22282">
    <property type="entry name" value="CydS"/>
    <property type="match status" value="1"/>
</dbReference>
<keyword evidence="1" id="KW-0472">Membrane</keyword>
<feature type="transmembrane region" description="Helical" evidence="1">
    <location>
        <begin position="6"/>
        <end position="26"/>
    </location>
</feature>
<evidence type="ECO:0000313" key="3">
    <source>
        <dbReference type="Proteomes" id="UP000280791"/>
    </source>
</evidence>
<name>A0A497YE03_9BACL</name>
<gene>
    <name evidence="2" type="ORF">DFR62_3251</name>
</gene>
<dbReference type="Proteomes" id="UP000280791">
    <property type="component" value="Unassembled WGS sequence"/>
</dbReference>
<proteinExistence type="predicted"/>
<keyword evidence="3" id="KW-1185">Reference proteome</keyword>
<reference evidence="2 3" key="1">
    <citation type="submission" date="2018-10" db="EMBL/GenBank/DDBJ databases">
        <title>Genomic Encyclopedia of Type Strains, Phase IV (KMG-IV): sequencing the most valuable type-strain genomes for metagenomic binning, comparative biology and taxonomic classification.</title>
        <authorList>
            <person name="Goeker M."/>
        </authorList>
    </citation>
    <scope>NUCLEOTIDE SEQUENCE [LARGE SCALE GENOMIC DNA]</scope>
    <source>
        <strain evidence="2 3">DSM 20549</strain>
    </source>
</reference>
<dbReference type="RefSeq" id="WP_374703198.1">
    <property type="nucleotide sequence ID" value="NZ_QBEW01000056.1"/>
</dbReference>
<sequence>MNDFFIFYAPFLVIILAIAVGFWISLKDGPVTKDKK</sequence>
<dbReference type="InterPro" id="IPR054381">
    <property type="entry name" value="CydS"/>
</dbReference>
<keyword evidence="1" id="KW-0812">Transmembrane</keyword>
<protein>
    <submittedName>
        <fullName evidence="2">Uncharacterized protein</fullName>
    </submittedName>
</protein>
<dbReference type="EMBL" id="RCCP01000007">
    <property type="protein sequence ID" value="RLJ81641.1"/>
    <property type="molecule type" value="Genomic_DNA"/>
</dbReference>
<comment type="caution">
    <text evidence="2">The sequence shown here is derived from an EMBL/GenBank/DDBJ whole genome shotgun (WGS) entry which is preliminary data.</text>
</comment>